<evidence type="ECO:0000259" key="6">
    <source>
        <dbReference type="PROSITE" id="PS50977"/>
    </source>
</evidence>
<dbReference type="PANTHER" id="PTHR30055">
    <property type="entry name" value="HTH-TYPE TRANSCRIPTIONAL REGULATOR RUTR"/>
    <property type="match status" value="1"/>
</dbReference>
<dbReference type="Pfam" id="PF00440">
    <property type="entry name" value="TetR_N"/>
    <property type="match status" value="1"/>
</dbReference>
<dbReference type="SUPFAM" id="SSF48498">
    <property type="entry name" value="Tetracyclin repressor-like, C-terminal domain"/>
    <property type="match status" value="1"/>
</dbReference>
<gene>
    <name evidence="7" type="ORF">ACFQS3_23650</name>
</gene>
<evidence type="ECO:0000313" key="8">
    <source>
        <dbReference type="Proteomes" id="UP001596470"/>
    </source>
</evidence>
<sequence length="249" mass="27139">MNSQRWPDPAAVLPLLWRTAERPSRGSGLTVGAIAEAAVAIADAEGIGAVTMRSVAERLGAGTMSLYTHVPGKRELYALMLDHVFADAAQAPAGEGDWRERCAAVARRDRDRYLRHPWLLELPAARPAFGPNVAAKYDRDLAALEGTGLSAAEMNAAVMSLTSFVSGAARFQRQAESDERAGRTEERFWRAHEPFLHLVLDPERFPTAHRVAAEAKRDGDADHDSSFEFGLERLLVGIGDLVARKGRKG</sequence>
<organism evidence="7 8">
    <name type="scientific">Glycomyces mayteni</name>
    <dbReference type="NCBI Taxonomy" id="543887"/>
    <lineage>
        <taxon>Bacteria</taxon>
        <taxon>Bacillati</taxon>
        <taxon>Actinomycetota</taxon>
        <taxon>Actinomycetes</taxon>
        <taxon>Glycomycetales</taxon>
        <taxon>Glycomycetaceae</taxon>
        <taxon>Glycomyces</taxon>
    </lineage>
</organism>
<accession>A0ABW2DCU9</accession>
<evidence type="ECO:0000256" key="3">
    <source>
        <dbReference type="ARBA" id="ARBA00023125"/>
    </source>
</evidence>
<keyword evidence="1" id="KW-0678">Repressor</keyword>
<dbReference type="InterPro" id="IPR036271">
    <property type="entry name" value="Tet_transcr_reg_TetR-rel_C_sf"/>
</dbReference>
<dbReference type="PANTHER" id="PTHR30055:SF151">
    <property type="entry name" value="TRANSCRIPTIONAL REGULATORY PROTEIN"/>
    <property type="match status" value="1"/>
</dbReference>
<feature type="DNA-binding region" description="H-T-H motif" evidence="5">
    <location>
        <begin position="51"/>
        <end position="70"/>
    </location>
</feature>
<feature type="domain" description="HTH tetR-type" evidence="6">
    <location>
        <begin position="28"/>
        <end position="88"/>
    </location>
</feature>
<dbReference type="PROSITE" id="PS50977">
    <property type="entry name" value="HTH_TETR_2"/>
    <property type="match status" value="1"/>
</dbReference>
<dbReference type="EMBL" id="JBHSYS010000005">
    <property type="protein sequence ID" value="MFC6960195.1"/>
    <property type="molecule type" value="Genomic_DNA"/>
</dbReference>
<comment type="caution">
    <text evidence="7">The sequence shown here is derived from an EMBL/GenBank/DDBJ whole genome shotgun (WGS) entry which is preliminary data.</text>
</comment>
<evidence type="ECO:0000256" key="2">
    <source>
        <dbReference type="ARBA" id="ARBA00023015"/>
    </source>
</evidence>
<protein>
    <submittedName>
        <fullName evidence="7">TetR/AcrR family transcriptional regulator C-terminal domain-containing protein</fullName>
    </submittedName>
</protein>
<evidence type="ECO:0000256" key="1">
    <source>
        <dbReference type="ARBA" id="ARBA00022491"/>
    </source>
</evidence>
<dbReference type="PRINTS" id="PR00400">
    <property type="entry name" value="TETREPRESSOR"/>
</dbReference>
<dbReference type="Proteomes" id="UP001596470">
    <property type="component" value="Unassembled WGS sequence"/>
</dbReference>
<dbReference type="InterPro" id="IPR003012">
    <property type="entry name" value="Tet_transcr_reg_TetR"/>
</dbReference>
<evidence type="ECO:0000313" key="7">
    <source>
        <dbReference type="EMBL" id="MFC6960195.1"/>
    </source>
</evidence>
<keyword evidence="4" id="KW-0804">Transcription</keyword>
<evidence type="ECO:0000256" key="4">
    <source>
        <dbReference type="ARBA" id="ARBA00023163"/>
    </source>
</evidence>
<dbReference type="RefSeq" id="WP_382356048.1">
    <property type="nucleotide sequence ID" value="NZ_JBHMBP010000005.1"/>
</dbReference>
<keyword evidence="2" id="KW-0805">Transcription regulation</keyword>
<dbReference type="Gene3D" id="1.10.357.10">
    <property type="entry name" value="Tetracycline Repressor, domain 2"/>
    <property type="match status" value="1"/>
</dbReference>
<dbReference type="InterPro" id="IPR001647">
    <property type="entry name" value="HTH_TetR"/>
</dbReference>
<dbReference type="InterPro" id="IPR009057">
    <property type="entry name" value="Homeodomain-like_sf"/>
</dbReference>
<keyword evidence="3 5" id="KW-0238">DNA-binding</keyword>
<dbReference type="InterPro" id="IPR050109">
    <property type="entry name" value="HTH-type_TetR-like_transc_reg"/>
</dbReference>
<reference evidence="8" key="1">
    <citation type="journal article" date="2019" name="Int. J. Syst. Evol. Microbiol.">
        <title>The Global Catalogue of Microorganisms (GCM) 10K type strain sequencing project: providing services to taxonomists for standard genome sequencing and annotation.</title>
        <authorList>
            <consortium name="The Broad Institute Genomics Platform"/>
            <consortium name="The Broad Institute Genome Sequencing Center for Infectious Disease"/>
            <person name="Wu L."/>
            <person name="Ma J."/>
        </authorList>
    </citation>
    <scope>NUCLEOTIDE SEQUENCE [LARGE SCALE GENOMIC DNA]</scope>
    <source>
        <strain evidence="8">KACC 12634</strain>
    </source>
</reference>
<dbReference type="Pfam" id="PF02909">
    <property type="entry name" value="TetR_C_1"/>
    <property type="match status" value="1"/>
</dbReference>
<evidence type="ECO:0000256" key="5">
    <source>
        <dbReference type="PROSITE-ProRule" id="PRU00335"/>
    </source>
</evidence>
<dbReference type="InterPro" id="IPR004111">
    <property type="entry name" value="Repressor_TetR_C"/>
</dbReference>
<proteinExistence type="predicted"/>
<dbReference type="Gene3D" id="1.10.10.60">
    <property type="entry name" value="Homeodomain-like"/>
    <property type="match status" value="1"/>
</dbReference>
<name>A0ABW2DCU9_9ACTN</name>
<keyword evidence="8" id="KW-1185">Reference proteome</keyword>
<dbReference type="SUPFAM" id="SSF46689">
    <property type="entry name" value="Homeodomain-like"/>
    <property type="match status" value="1"/>
</dbReference>